<dbReference type="EMBL" id="ANCE01000050">
    <property type="protein sequence ID" value="EMK25547.1"/>
    <property type="molecule type" value="Genomic_DNA"/>
</dbReference>
<gene>
    <name evidence="1" type="ORF">LEP1GSC008_0783</name>
</gene>
<accession>M6FER1</accession>
<evidence type="ECO:0000313" key="2">
    <source>
        <dbReference type="Proteomes" id="UP000011980"/>
    </source>
</evidence>
<protein>
    <submittedName>
        <fullName evidence="1">Uncharacterized protein</fullName>
    </submittedName>
</protein>
<sequence length="50" mass="6084">MGDSNFFLLLKRKWIETKSKGKTTKRRRFLSLIKEEGCQKNDLFKKKFLF</sequence>
<proteinExistence type="predicted"/>
<organism evidence="1 2">
    <name type="scientific">Leptospira kirschneri serovar Bulgarica str. Nikolaevo</name>
    <dbReference type="NCBI Taxonomy" id="1240687"/>
    <lineage>
        <taxon>Bacteria</taxon>
        <taxon>Pseudomonadati</taxon>
        <taxon>Spirochaetota</taxon>
        <taxon>Spirochaetia</taxon>
        <taxon>Leptospirales</taxon>
        <taxon>Leptospiraceae</taxon>
        <taxon>Leptospira</taxon>
    </lineage>
</organism>
<dbReference type="AlphaFoldDB" id="M6FER1"/>
<dbReference type="PATRIC" id="fig|1240687.3.peg.843"/>
<evidence type="ECO:0000313" key="1">
    <source>
        <dbReference type="EMBL" id="EMK25547.1"/>
    </source>
</evidence>
<dbReference type="Proteomes" id="UP000011980">
    <property type="component" value="Unassembled WGS sequence"/>
</dbReference>
<reference evidence="1 2" key="1">
    <citation type="submission" date="2013-01" db="EMBL/GenBank/DDBJ databases">
        <authorList>
            <person name="Harkins D.M."/>
            <person name="Durkin A.S."/>
            <person name="Brinkac L.M."/>
            <person name="Haft D.H."/>
            <person name="Selengut J.D."/>
            <person name="Sanka R."/>
            <person name="DePew J."/>
            <person name="Purushe J."/>
            <person name="Galloway R.L."/>
            <person name="Vinetz J.M."/>
            <person name="Sutton G.G."/>
            <person name="Nierman W.C."/>
            <person name="Fouts D.E."/>
        </authorList>
    </citation>
    <scope>NUCLEOTIDE SEQUENCE [LARGE SCALE GENOMIC DNA]</scope>
    <source>
        <strain evidence="1 2">Nikolaevo</strain>
    </source>
</reference>
<comment type="caution">
    <text evidence="1">The sequence shown here is derived from an EMBL/GenBank/DDBJ whole genome shotgun (WGS) entry which is preliminary data.</text>
</comment>
<name>M6FER1_9LEPT</name>